<dbReference type="AlphaFoldDB" id="A0A2N8HG05"/>
<reference evidence="1 2" key="1">
    <citation type="journal article" date="2017" name="BMC Genomics">
        <title>Genome sequencing of 39 Akkermansia muciniphila isolates reveals its population structure, genomic and functional diverisity, and global distribution in mammalian gut microbiotas.</title>
        <authorList>
            <person name="Guo X."/>
            <person name="Li S."/>
            <person name="Zhang J."/>
            <person name="Wu F."/>
            <person name="Li X."/>
            <person name="Wu D."/>
            <person name="Zhang M."/>
            <person name="Ou Z."/>
            <person name="Jie Z."/>
            <person name="Yan Q."/>
            <person name="Li P."/>
            <person name="Yi J."/>
            <person name="Peng Y."/>
        </authorList>
    </citation>
    <scope>NUCLEOTIDE SEQUENCE [LARGE SCALE GENOMIC DNA]</scope>
    <source>
        <strain evidence="1 2">GP24</strain>
    </source>
</reference>
<dbReference type="Proteomes" id="UP000236000">
    <property type="component" value="Unassembled WGS sequence"/>
</dbReference>
<protein>
    <submittedName>
        <fullName evidence="1">Uncharacterized protein</fullName>
    </submittedName>
</protein>
<sequence length="153" mass="18230">MKDDVELLEFQREFMNQWSEDYIIMSRSLAINSQNRLLQIFGVWNDEDERVVMYFDITEVAKKHRKFKDKVFQKEVEKALKKGPFKIKLPPMKQAKKVSWAETSESVREQVFAHVREDIKKGTLSEKLRQEIKKDVPLSDIPEDIRKEIAEDK</sequence>
<organism evidence="1 2">
    <name type="scientific">Akkermansia muciniphila</name>
    <dbReference type="NCBI Taxonomy" id="239935"/>
    <lineage>
        <taxon>Bacteria</taxon>
        <taxon>Pseudomonadati</taxon>
        <taxon>Verrucomicrobiota</taxon>
        <taxon>Verrucomicrobiia</taxon>
        <taxon>Verrucomicrobiales</taxon>
        <taxon>Akkermansiaceae</taxon>
        <taxon>Akkermansia</taxon>
    </lineage>
</organism>
<comment type="caution">
    <text evidence="1">The sequence shown here is derived from an EMBL/GenBank/DDBJ whole genome shotgun (WGS) entry which is preliminary data.</text>
</comment>
<evidence type="ECO:0000313" key="1">
    <source>
        <dbReference type="EMBL" id="PNC19664.1"/>
    </source>
</evidence>
<name>A0A2N8HG05_9BACT</name>
<proteinExistence type="predicted"/>
<accession>A0A2N8HG05</accession>
<gene>
    <name evidence="1" type="ORF">CXU22_01225</name>
</gene>
<evidence type="ECO:0000313" key="2">
    <source>
        <dbReference type="Proteomes" id="UP000236000"/>
    </source>
</evidence>
<dbReference type="EMBL" id="PJKA01000003">
    <property type="protein sequence ID" value="PNC19664.1"/>
    <property type="molecule type" value="Genomic_DNA"/>
</dbReference>